<name>A0A2P2K6X9_RHIMU</name>
<dbReference type="PROSITE" id="PS51257">
    <property type="entry name" value="PROKAR_LIPOPROTEIN"/>
    <property type="match status" value="1"/>
</dbReference>
<evidence type="ECO:0000313" key="1">
    <source>
        <dbReference type="EMBL" id="MBX01498.1"/>
    </source>
</evidence>
<organism evidence="1">
    <name type="scientific">Rhizophora mucronata</name>
    <name type="common">Asiatic mangrove</name>
    <dbReference type="NCBI Taxonomy" id="61149"/>
    <lineage>
        <taxon>Eukaryota</taxon>
        <taxon>Viridiplantae</taxon>
        <taxon>Streptophyta</taxon>
        <taxon>Embryophyta</taxon>
        <taxon>Tracheophyta</taxon>
        <taxon>Spermatophyta</taxon>
        <taxon>Magnoliopsida</taxon>
        <taxon>eudicotyledons</taxon>
        <taxon>Gunneridae</taxon>
        <taxon>Pentapetalae</taxon>
        <taxon>rosids</taxon>
        <taxon>fabids</taxon>
        <taxon>Malpighiales</taxon>
        <taxon>Rhizophoraceae</taxon>
        <taxon>Rhizophora</taxon>
    </lineage>
</organism>
<accession>A0A2P2K6X9</accession>
<dbReference type="EMBL" id="GGEC01021014">
    <property type="protein sequence ID" value="MBX01498.1"/>
    <property type="molecule type" value="Transcribed_RNA"/>
</dbReference>
<reference evidence="1" key="1">
    <citation type="submission" date="2018-02" db="EMBL/GenBank/DDBJ databases">
        <title>Rhizophora mucronata_Transcriptome.</title>
        <authorList>
            <person name="Meera S.P."/>
            <person name="Sreeshan A."/>
            <person name="Augustine A."/>
        </authorList>
    </citation>
    <scope>NUCLEOTIDE SEQUENCE</scope>
    <source>
        <tissue evidence="1">Leaf</tissue>
    </source>
</reference>
<proteinExistence type="predicted"/>
<dbReference type="AlphaFoldDB" id="A0A2P2K6X9"/>
<sequence>MDVASCRLEHEMMSYGTVTKPHPLSSPIFGSCTPLNGEK</sequence>
<protein>
    <submittedName>
        <fullName evidence="1">Mitochondrial fission 1 protein</fullName>
    </submittedName>
</protein>